<proteinExistence type="predicted"/>
<dbReference type="PANTHER" id="PTHR43214:SF41">
    <property type="entry name" value="NITRATE_NITRITE RESPONSE REGULATOR PROTEIN NARP"/>
    <property type="match status" value="1"/>
</dbReference>
<evidence type="ECO:0000313" key="7">
    <source>
        <dbReference type="Proteomes" id="UP000292958"/>
    </source>
</evidence>
<evidence type="ECO:0000256" key="2">
    <source>
        <dbReference type="ARBA" id="ARBA00023125"/>
    </source>
</evidence>
<dbReference type="SMART" id="SM00448">
    <property type="entry name" value="REC"/>
    <property type="match status" value="1"/>
</dbReference>
<keyword evidence="3" id="KW-0804">Transcription</keyword>
<dbReference type="Pfam" id="PF00072">
    <property type="entry name" value="Response_reg"/>
    <property type="match status" value="1"/>
</dbReference>
<dbReference type="InterPro" id="IPR058245">
    <property type="entry name" value="NreC/VraR/RcsB-like_REC"/>
</dbReference>
<dbReference type="EMBL" id="SHKW01000001">
    <property type="protein sequence ID" value="RZU39909.1"/>
    <property type="molecule type" value="Genomic_DNA"/>
</dbReference>
<gene>
    <name evidence="6" type="ORF">BDD14_1310</name>
</gene>
<protein>
    <submittedName>
        <fullName evidence="6">Response regulator receiver domain-containing protein</fullName>
    </submittedName>
</protein>
<keyword evidence="1" id="KW-0805">Transcription regulation</keyword>
<dbReference type="InterPro" id="IPR039420">
    <property type="entry name" value="WalR-like"/>
</dbReference>
<dbReference type="CDD" id="cd17535">
    <property type="entry name" value="REC_NarL-like"/>
    <property type="match status" value="1"/>
</dbReference>
<feature type="modified residue" description="4-aspartylphosphate" evidence="4">
    <location>
        <position position="54"/>
    </location>
</feature>
<name>A0A4Q7YSN9_9BACT</name>
<evidence type="ECO:0000313" key="6">
    <source>
        <dbReference type="EMBL" id="RZU39909.1"/>
    </source>
</evidence>
<dbReference type="PROSITE" id="PS50110">
    <property type="entry name" value="RESPONSE_REGULATORY"/>
    <property type="match status" value="1"/>
</dbReference>
<evidence type="ECO:0000259" key="5">
    <source>
        <dbReference type="PROSITE" id="PS50110"/>
    </source>
</evidence>
<dbReference type="AlphaFoldDB" id="A0A4Q7YSN9"/>
<comment type="caution">
    <text evidence="6">The sequence shown here is derived from an EMBL/GenBank/DDBJ whole genome shotgun (WGS) entry which is preliminary data.</text>
</comment>
<keyword evidence="4" id="KW-0597">Phosphoprotein</keyword>
<sequence length="131" mass="14309">MTNTRVVLADDHQSMIAKVRETFGEEFEIIGTAENGDRAIDFVLTLDADVLVIDISMPGLNGLQAAKRLQKVNCRTKIVFLTIHEDPDFVAAAFAAGASAYVIKSRINTDLVPAIREAMLGKTFVSQTLKL</sequence>
<accession>A0A4Q7YSN9</accession>
<dbReference type="Proteomes" id="UP000292958">
    <property type="component" value="Unassembled WGS sequence"/>
</dbReference>
<evidence type="ECO:0000256" key="1">
    <source>
        <dbReference type="ARBA" id="ARBA00023015"/>
    </source>
</evidence>
<dbReference type="InterPro" id="IPR011006">
    <property type="entry name" value="CheY-like_superfamily"/>
</dbReference>
<dbReference type="InterPro" id="IPR001789">
    <property type="entry name" value="Sig_transdc_resp-reg_receiver"/>
</dbReference>
<dbReference type="PANTHER" id="PTHR43214">
    <property type="entry name" value="TWO-COMPONENT RESPONSE REGULATOR"/>
    <property type="match status" value="1"/>
</dbReference>
<evidence type="ECO:0000256" key="3">
    <source>
        <dbReference type="ARBA" id="ARBA00023163"/>
    </source>
</evidence>
<dbReference type="GO" id="GO:0003677">
    <property type="term" value="F:DNA binding"/>
    <property type="evidence" value="ECO:0007669"/>
    <property type="project" value="UniProtKB-KW"/>
</dbReference>
<dbReference type="SUPFAM" id="SSF52172">
    <property type="entry name" value="CheY-like"/>
    <property type="match status" value="1"/>
</dbReference>
<dbReference type="Gene3D" id="3.40.50.2300">
    <property type="match status" value="1"/>
</dbReference>
<dbReference type="GO" id="GO:0000160">
    <property type="term" value="P:phosphorelay signal transduction system"/>
    <property type="evidence" value="ECO:0007669"/>
    <property type="project" value="InterPro"/>
</dbReference>
<feature type="domain" description="Response regulatory" evidence="5">
    <location>
        <begin position="5"/>
        <end position="119"/>
    </location>
</feature>
<keyword evidence="7" id="KW-1185">Reference proteome</keyword>
<reference evidence="6 7" key="1">
    <citation type="submission" date="2019-02" db="EMBL/GenBank/DDBJ databases">
        <title>Genomic Encyclopedia of Archaeal and Bacterial Type Strains, Phase II (KMG-II): from individual species to whole genera.</title>
        <authorList>
            <person name="Goeker M."/>
        </authorList>
    </citation>
    <scope>NUCLEOTIDE SEQUENCE [LARGE SCALE GENOMIC DNA]</scope>
    <source>
        <strain evidence="6 7">DSM 18101</strain>
    </source>
</reference>
<organism evidence="6 7">
    <name type="scientific">Edaphobacter modestus</name>
    <dbReference type="NCBI Taxonomy" id="388466"/>
    <lineage>
        <taxon>Bacteria</taxon>
        <taxon>Pseudomonadati</taxon>
        <taxon>Acidobacteriota</taxon>
        <taxon>Terriglobia</taxon>
        <taxon>Terriglobales</taxon>
        <taxon>Acidobacteriaceae</taxon>
        <taxon>Edaphobacter</taxon>
    </lineage>
</organism>
<evidence type="ECO:0000256" key="4">
    <source>
        <dbReference type="PROSITE-ProRule" id="PRU00169"/>
    </source>
</evidence>
<keyword evidence="2" id="KW-0238">DNA-binding</keyword>